<dbReference type="InterPro" id="IPR025110">
    <property type="entry name" value="AMP-bd_C"/>
</dbReference>
<keyword evidence="7" id="KW-1185">Reference proteome</keyword>
<organism evidence="6 7">
    <name type="scientific">Geodermatophilus sabuli</name>
    <dbReference type="NCBI Taxonomy" id="1564158"/>
    <lineage>
        <taxon>Bacteria</taxon>
        <taxon>Bacillati</taxon>
        <taxon>Actinomycetota</taxon>
        <taxon>Actinomycetes</taxon>
        <taxon>Geodermatophilales</taxon>
        <taxon>Geodermatophilaceae</taxon>
        <taxon>Geodermatophilus</taxon>
    </lineage>
</organism>
<evidence type="ECO:0000256" key="3">
    <source>
        <dbReference type="SAM" id="MobiDB-lite"/>
    </source>
</evidence>
<name>A0A7K3VVP5_9ACTN</name>
<feature type="compositionally biased region" description="Basic residues" evidence="3">
    <location>
        <begin position="70"/>
        <end position="82"/>
    </location>
</feature>
<dbReference type="SUPFAM" id="SSF56801">
    <property type="entry name" value="Acetyl-CoA synthetase-like"/>
    <property type="match status" value="1"/>
</dbReference>
<dbReference type="Gene3D" id="3.30.300.30">
    <property type="match status" value="1"/>
</dbReference>
<comment type="caution">
    <text evidence="6">The sequence shown here is derived from an EMBL/GenBank/DDBJ whole genome shotgun (WGS) entry which is preliminary data.</text>
</comment>
<dbReference type="Pfam" id="PF13193">
    <property type="entry name" value="AMP-binding_C"/>
    <property type="match status" value="1"/>
</dbReference>
<feature type="domain" description="AMP-dependent synthetase/ligase" evidence="4">
    <location>
        <begin position="140"/>
        <end position="510"/>
    </location>
</feature>
<feature type="domain" description="AMP-binding enzyme C-terminal" evidence="5">
    <location>
        <begin position="562"/>
        <end position="637"/>
    </location>
</feature>
<evidence type="ECO:0000313" key="7">
    <source>
        <dbReference type="Proteomes" id="UP000470246"/>
    </source>
</evidence>
<feature type="region of interest" description="Disordered" evidence="3">
    <location>
        <begin position="1"/>
        <end position="123"/>
    </location>
</feature>
<dbReference type="PROSITE" id="PS00455">
    <property type="entry name" value="AMP_BINDING"/>
    <property type="match status" value="1"/>
</dbReference>
<protein>
    <submittedName>
        <fullName evidence="6">Long-chain fatty acid--CoA ligase</fullName>
    </submittedName>
</protein>
<dbReference type="PANTHER" id="PTHR43767">
    <property type="entry name" value="LONG-CHAIN-FATTY-ACID--COA LIGASE"/>
    <property type="match status" value="1"/>
</dbReference>
<comment type="similarity">
    <text evidence="1">Belongs to the ATP-dependent AMP-binding enzyme family.</text>
</comment>
<dbReference type="InterPro" id="IPR000873">
    <property type="entry name" value="AMP-dep_synth/lig_dom"/>
</dbReference>
<feature type="compositionally biased region" description="Low complexity" evidence="3">
    <location>
        <begin position="56"/>
        <end position="65"/>
    </location>
</feature>
<gene>
    <name evidence="6" type="ORF">GCU56_02320</name>
</gene>
<sequence>MARPGVGRRRRRRALRRAVPRCPGPAGARPGLGSVPAAVPPRPSGRRGGRLGVGGRAQPDAAPDGQPRPPGRRAAARRRGHGRLGLPGLTDLATAGDRLRAAAAARPPARRPGRGRRRAGGVRTVHQSLDIAAILRRAEQFAPGREVVSRRPDRSLHRTTYAELGRRSRQLASALLGLGLEPGARVATLLWTQAEHWEVYYAAPIAGLVTHPLNPRLHADDVAYIAADAGDRVLVVDESFLGLYAEIRDRTPFRHVVVVGQAPEGLLSYEELLAGGDPQWQPGELDEWSTALVTYTSGTTGRPKGVEVSHRAIAVHALSSALSGWLAIRDDDVVMPVVPMFHALAWGWPYTAALLGAKQVLPGRFLDPASLLELVAGERVTLTGGVPTVWMGLLTTLDGAPGAYDTSSLRAVLSGGATAPPAMIEGLRRRHGVPLVHTWGMTELVMGAIANLTDELRQAPEEEQRRHRHAQGLPMPFLEIRARGDSGLVPWDGRSMGELEVRGPWVAREYVGDPQASGQQWTDDGWFRTGDVVAITPHGYIHIQDRAKDLVKSGGEWISTPELENALMDHPAVAEAAVIAVADEKWTERPMAVVSFKPGASATPEELREFIAPKVARWWLPERVEFVEAIPKTAVGKYDKIALRQRFDGPDASAPGHEDRA</sequence>
<dbReference type="InterPro" id="IPR042099">
    <property type="entry name" value="ANL_N_sf"/>
</dbReference>
<proteinExistence type="inferred from homology"/>
<dbReference type="Pfam" id="PF00501">
    <property type="entry name" value="AMP-binding"/>
    <property type="match status" value="1"/>
</dbReference>
<feature type="compositionally biased region" description="Low complexity" evidence="3">
    <location>
        <begin position="20"/>
        <end position="37"/>
    </location>
</feature>
<keyword evidence="2 6" id="KW-0436">Ligase</keyword>
<dbReference type="InterPro" id="IPR050237">
    <property type="entry name" value="ATP-dep_AMP-bd_enzyme"/>
</dbReference>
<reference evidence="6 7" key="1">
    <citation type="submission" date="2020-02" db="EMBL/GenBank/DDBJ databases">
        <title>Geodermatophilus sabuli CPCC 205279 I12A-02694.</title>
        <authorList>
            <person name="Jiang Z."/>
        </authorList>
    </citation>
    <scope>NUCLEOTIDE SEQUENCE [LARGE SCALE GENOMIC DNA]</scope>
    <source>
        <strain evidence="6 7">I12A-02694</strain>
    </source>
</reference>
<feature type="compositionally biased region" description="Low complexity" evidence="3">
    <location>
        <begin position="84"/>
        <end position="107"/>
    </location>
</feature>
<evidence type="ECO:0000259" key="5">
    <source>
        <dbReference type="Pfam" id="PF13193"/>
    </source>
</evidence>
<evidence type="ECO:0000256" key="2">
    <source>
        <dbReference type="ARBA" id="ARBA00022598"/>
    </source>
</evidence>
<dbReference type="Gene3D" id="3.40.50.12780">
    <property type="entry name" value="N-terminal domain of ligase-like"/>
    <property type="match status" value="1"/>
</dbReference>
<dbReference type="FunFam" id="3.30.300.30:FF:000008">
    <property type="entry name" value="2,3-dihydroxybenzoate-AMP ligase"/>
    <property type="match status" value="1"/>
</dbReference>
<evidence type="ECO:0000259" key="4">
    <source>
        <dbReference type="Pfam" id="PF00501"/>
    </source>
</evidence>
<accession>A0A7K3VVP5</accession>
<dbReference type="PANTHER" id="PTHR43767:SF11">
    <property type="entry name" value="MEDIUM-CHAIN-FATTY-ACID--COA LIGASE"/>
    <property type="match status" value="1"/>
</dbReference>
<feature type="compositionally biased region" description="Basic residues" evidence="3">
    <location>
        <begin position="1"/>
        <end position="19"/>
    </location>
</feature>
<feature type="compositionally biased region" description="Basic residues" evidence="3">
    <location>
        <begin position="108"/>
        <end position="120"/>
    </location>
</feature>
<dbReference type="AlphaFoldDB" id="A0A7K3VVP5"/>
<dbReference type="NCBIfam" id="NF004837">
    <property type="entry name" value="PRK06187.1"/>
    <property type="match status" value="1"/>
</dbReference>
<evidence type="ECO:0000256" key="1">
    <source>
        <dbReference type="ARBA" id="ARBA00006432"/>
    </source>
</evidence>
<dbReference type="Proteomes" id="UP000470246">
    <property type="component" value="Unassembled WGS sequence"/>
</dbReference>
<dbReference type="GO" id="GO:0016877">
    <property type="term" value="F:ligase activity, forming carbon-sulfur bonds"/>
    <property type="evidence" value="ECO:0007669"/>
    <property type="project" value="UniProtKB-ARBA"/>
</dbReference>
<dbReference type="InterPro" id="IPR020845">
    <property type="entry name" value="AMP-binding_CS"/>
</dbReference>
<dbReference type="EMBL" id="JAAGWF010000003">
    <property type="protein sequence ID" value="NEK56711.1"/>
    <property type="molecule type" value="Genomic_DNA"/>
</dbReference>
<evidence type="ECO:0000313" key="6">
    <source>
        <dbReference type="EMBL" id="NEK56711.1"/>
    </source>
</evidence>
<dbReference type="InterPro" id="IPR045851">
    <property type="entry name" value="AMP-bd_C_sf"/>
</dbReference>